<evidence type="ECO:0000313" key="7">
    <source>
        <dbReference type="Proteomes" id="UP000189704"/>
    </source>
</evidence>
<dbReference type="Pfam" id="PF10231">
    <property type="entry name" value="COA8"/>
    <property type="match status" value="1"/>
</dbReference>
<dbReference type="PANTHER" id="PTHR31107:SF2">
    <property type="entry name" value="CYTOCHROME C OXIDASE ASSEMBLY FACTOR 8"/>
    <property type="match status" value="1"/>
</dbReference>
<dbReference type="RefSeq" id="XP_008046208.1">
    <property type="nucleotide sequence ID" value="XM_008048017.1"/>
</dbReference>
<keyword evidence="4" id="KW-0809">Transit peptide</keyword>
<name>A0A1U7SPV5_CARSF</name>
<keyword evidence="7" id="KW-1185">Reference proteome</keyword>
<keyword evidence="6" id="KW-0472">Membrane</keyword>
<comment type="subcellular location">
    <subcellularLocation>
        <location evidence="1">Mitochondrion inner membrane</location>
        <topology evidence="1">Peripheral membrane protein</topology>
        <orientation evidence="1">Matrix side</orientation>
    </subcellularLocation>
</comment>
<dbReference type="OrthoDB" id="413723at2759"/>
<dbReference type="InterPro" id="IPR018796">
    <property type="entry name" value="COA8"/>
</dbReference>
<proteinExistence type="inferred from homology"/>
<sequence>MAAQWTRRRGLLPLLCRAFTGRGRRLAPERRAERRNAAPTPISRFCPPKKSCHDWIGPPDRYSNLRPVHFYIPENESPLEQKLRELRQETQEWNQQFWANQNLTFRKEKEEFIHSRLKAKGQGLRTESGPKTTLSAEEMADFYKEFLSKNFQKHMYYNRDWYKRNFAITFFMGKVVLERIWNKLRLKQKKKTSP</sequence>
<gene>
    <name evidence="8" type="primary">LOC103249390</name>
</gene>
<keyword evidence="5" id="KW-0496">Mitochondrion</keyword>
<dbReference type="PANTHER" id="PTHR31107">
    <property type="entry name" value="APOPTOGENIC PROTEIN 1, MITOCHONDRIAL"/>
    <property type="match status" value="1"/>
</dbReference>
<organism evidence="7 8">
    <name type="scientific">Carlito syrichta</name>
    <name type="common">Philippine tarsier</name>
    <name type="synonym">Tarsius syrichta</name>
    <dbReference type="NCBI Taxonomy" id="1868482"/>
    <lineage>
        <taxon>Eukaryota</taxon>
        <taxon>Metazoa</taxon>
        <taxon>Chordata</taxon>
        <taxon>Craniata</taxon>
        <taxon>Vertebrata</taxon>
        <taxon>Euteleostomi</taxon>
        <taxon>Mammalia</taxon>
        <taxon>Eutheria</taxon>
        <taxon>Euarchontoglires</taxon>
        <taxon>Primates</taxon>
        <taxon>Haplorrhini</taxon>
        <taxon>Tarsiiformes</taxon>
        <taxon>Tarsiidae</taxon>
        <taxon>Carlito</taxon>
    </lineage>
</organism>
<dbReference type="STRING" id="1868482.ENSTSYP00000005077"/>
<comment type="similarity">
    <text evidence="2">Belongs to the COA8 family.</text>
</comment>
<reference evidence="8" key="1">
    <citation type="submission" date="2025-08" db="UniProtKB">
        <authorList>
            <consortium name="RefSeq"/>
        </authorList>
    </citation>
    <scope>IDENTIFICATION</scope>
</reference>
<evidence type="ECO:0000256" key="4">
    <source>
        <dbReference type="ARBA" id="ARBA00022946"/>
    </source>
</evidence>
<dbReference type="AlphaFoldDB" id="A0A1U7SPV5"/>
<dbReference type="KEGG" id="csyr:103249390"/>
<evidence type="ECO:0000313" key="8">
    <source>
        <dbReference type="RefSeq" id="XP_008046208.1"/>
    </source>
</evidence>
<dbReference type="GeneID" id="103249390"/>
<accession>A0A1U7SPV5</accession>
<evidence type="ECO:0000256" key="1">
    <source>
        <dbReference type="ARBA" id="ARBA00004443"/>
    </source>
</evidence>
<dbReference type="Proteomes" id="UP000189704">
    <property type="component" value="Unplaced"/>
</dbReference>
<evidence type="ECO:0000256" key="6">
    <source>
        <dbReference type="ARBA" id="ARBA00023136"/>
    </source>
</evidence>
<protein>
    <submittedName>
        <fullName evidence="8">Apoptogenic protein 1, mitochondrial isoform X2</fullName>
    </submittedName>
</protein>
<evidence type="ECO:0000256" key="5">
    <source>
        <dbReference type="ARBA" id="ARBA00023128"/>
    </source>
</evidence>
<evidence type="ECO:0000256" key="3">
    <source>
        <dbReference type="ARBA" id="ARBA00022792"/>
    </source>
</evidence>
<dbReference type="GO" id="GO:0097193">
    <property type="term" value="P:intrinsic apoptotic signaling pathway"/>
    <property type="evidence" value="ECO:0007669"/>
    <property type="project" value="InterPro"/>
</dbReference>
<dbReference type="GO" id="GO:0005743">
    <property type="term" value="C:mitochondrial inner membrane"/>
    <property type="evidence" value="ECO:0007669"/>
    <property type="project" value="UniProtKB-SubCell"/>
</dbReference>
<evidence type="ECO:0000256" key="2">
    <source>
        <dbReference type="ARBA" id="ARBA00005453"/>
    </source>
</evidence>
<keyword evidence="3" id="KW-0999">Mitochondrion inner membrane</keyword>